<protein>
    <submittedName>
        <fullName evidence="2">2-hydroxyacyl-CoA dehydratase</fullName>
    </submittedName>
</protein>
<comment type="caution">
    <text evidence="2">The sequence shown here is derived from an EMBL/GenBank/DDBJ whole genome shotgun (WGS) entry which is preliminary data.</text>
</comment>
<evidence type="ECO:0000313" key="2">
    <source>
        <dbReference type="EMBL" id="MBI2876652.1"/>
    </source>
</evidence>
<reference evidence="2" key="1">
    <citation type="submission" date="2020-07" db="EMBL/GenBank/DDBJ databases">
        <title>Huge and variable diversity of episymbiotic CPR bacteria and DPANN archaea in groundwater ecosystems.</title>
        <authorList>
            <person name="He C.Y."/>
            <person name="Keren R."/>
            <person name="Whittaker M."/>
            <person name="Farag I.F."/>
            <person name="Doudna J."/>
            <person name="Cate J.H.D."/>
            <person name="Banfield J.F."/>
        </authorList>
    </citation>
    <scope>NUCLEOTIDE SEQUENCE</scope>
    <source>
        <strain evidence="2">NC_groundwater_672_Ag_B-0.1um_62_36</strain>
    </source>
</reference>
<dbReference type="Gene3D" id="3.40.50.11890">
    <property type="match status" value="1"/>
</dbReference>
<dbReference type="EMBL" id="JACPRF010000217">
    <property type="protein sequence ID" value="MBI2876652.1"/>
    <property type="molecule type" value="Genomic_DNA"/>
</dbReference>
<name>A0A932CQ73_UNCTE</name>
<dbReference type="InterPro" id="IPR010327">
    <property type="entry name" value="FldB/FldC_alpha/beta"/>
</dbReference>
<dbReference type="PANTHER" id="PTHR30548:SF2">
    <property type="entry name" value="2-HYDROXYACYL-COA DEHYDRATASE,D-COMPONENT"/>
    <property type="match status" value="1"/>
</dbReference>
<evidence type="ECO:0000313" key="3">
    <source>
        <dbReference type="Proteomes" id="UP000769766"/>
    </source>
</evidence>
<comment type="similarity">
    <text evidence="1">Belongs to the FldB/FldC dehydratase alpha/beta subunit family.</text>
</comment>
<proteinExistence type="inferred from homology"/>
<sequence length="427" mass="48046">MGETKLAKIQELVEIYRGGLEQASQSPNPEDQVTALVMSCLADYLQETLRVARERDKQIAWFMLAMPSEILLAMGIHPYPSELLVGILPTVKPDGLKEYIQIAEQAGLPSEMCSVDKGTLGLLLSGQLPEPDFIVGANFPCDNIVIGYQMYANLLKVPTYHSDAPYGAGEDDLDYFSGEIRRVIAFMEEQTGRRMDYDRLRELLEESNRAAECLIEINELRKKIPCPLSGRLLPMIPFLNAFASGDPRQTEFYRRIRDAVRQCAEQGIGPVPEEKNRVVWFMVPTYFDMELFPWMEQQFGAVIAMDMFSYGSITPVDTSSIDRMIRGLALKALNFPMMRQLRGPVEFYTDDLIRVCEEYQADSVIYAGHEGCKQGWGIVGLIRDTCKEIGRPLLVFDMDAFGGSPHAAAEVRRKIAEFFHTLAAVPA</sequence>
<gene>
    <name evidence="2" type="ORF">HYY20_07205</name>
</gene>
<accession>A0A932CQ73</accession>
<dbReference type="AlphaFoldDB" id="A0A932CQ73"/>
<dbReference type="PANTHER" id="PTHR30548">
    <property type="entry name" value="2-HYDROXYGLUTARYL-COA DEHYDRATASE, D-COMPONENT-RELATED"/>
    <property type="match status" value="1"/>
</dbReference>
<organism evidence="2 3">
    <name type="scientific">Tectimicrobiota bacterium</name>
    <dbReference type="NCBI Taxonomy" id="2528274"/>
    <lineage>
        <taxon>Bacteria</taxon>
        <taxon>Pseudomonadati</taxon>
        <taxon>Nitrospinota/Tectimicrobiota group</taxon>
        <taxon>Candidatus Tectimicrobiota</taxon>
    </lineage>
</organism>
<dbReference type="Proteomes" id="UP000769766">
    <property type="component" value="Unassembled WGS sequence"/>
</dbReference>
<evidence type="ECO:0000256" key="1">
    <source>
        <dbReference type="ARBA" id="ARBA00005806"/>
    </source>
</evidence>
<dbReference type="Gene3D" id="3.40.50.11900">
    <property type="match status" value="1"/>
</dbReference>
<dbReference type="Pfam" id="PF06050">
    <property type="entry name" value="HGD-D"/>
    <property type="match status" value="1"/>
</dbReference>